<reference evidence="1 2" key="2">
    <citation type="journal article" date="2013" name="Genome Announc.">
        <title>Draft Genome Sequences of Porphyromonas crevioricanis JCM 15906T and Porphyromonas cansulci JCM 13913T Isolated from a Canine Oral Cavity.</title>
        <authorList>
            <person name="Sakamoto M."/>
            <person name="Tanaka N."/>
            <person name="Shiwa Y."/>
            <person name="Yoshikawa H."/>
            <person name="Ohkuma M."/>
        </authorList>
    </citation>
    <scope>NUCLEOTIDE SEQUENCE [LARGE SCALE GENOMIC DNA]</scope>
    <source>
        <strain evidence="1 2">JCM 15906</strain>
    </source>
</reference>
<name>T1DRZ6_9PORP</name>
<accession>T1DRZ6</accession>
<organism evidence="1 2">
    <name type="scientific">Porphyromonas crevioricanis JCM 15906</name>
    <dbReference type="NCBI Taxonomy" id="1305617"/>
    <lineage>
        <taxon>Bacteria</taxon>
        <taxon>Pseudomonadati</taxon>
        <taxon>Bacteroidota</taxon>
        <taxon>Bacteroidia</taxon>
        <taxon>Bacteroidales</taxon>
        <taxon>Porphyromonadaceae</taxon>
        <taxon>Porphyromonas</taxon>
    </lineage>
</organism>
<dbReference type="AlphaFoldDB" id="T1DRZ6"/>
<comment type="caution">
    <text evidence="1">The sequence shown here is derived from an EMBL/GenBank/DDBJ whole genome shotgun (WGS) entry which is preliminary data.</text>
</comment>
<dbReference type="EMBL" id="BAOU01000030">
    <property type="protein sequence ID" value="GAD05495.1"/>
    <property type="molecule type" value="Genomic_DNA"/>
</dbReference>
<dbReference type="Proteomes" id="UP000018031">
    <property type="component" value="Unassembled WGS sequence"/>
</dbReference>
<gene>
    <name evidence="1" type="ORF">PORCRE_1197</name>
</gene>
<reference evidence="2" key="1">
    <citation type="journal article" date="2013" name="Genome">
        <title>Draft Genome Sequences of Porphyromonas crevioricanis JCM 15906T and Porphyromonas cansulci JCM 13913T Isolated from a Canine Oral Cavity.</title>
        <authorList>
            <person name="Sakamoto M."/>
            <person name="Tanaka N."/>
            <person name="Shiwa Y."/>
            <person name="Yoshikawa H."/>
            <person name="Ohkuma M."/>
        </authorList>
    </citation>
    <scope>NUCLEOTIDE SEQUENCE [LARGE SCALE GENOMIC DNA]</scope>
    <source>
        <strain evidence="2">JCM 15906</strain>
    </source>
</reference>
<evidence type="ECO:0000313" key="2">
    <source>
        <dbReference type="Proteomes" id="UP000018031"/>
    </source>
</evidence>
<proteinExistence type="predicted"/>
<sequence length="47" mass="5605">MVPIPDTQNMRQGEQVRLFAVIVNIQRGYVVYPKYLDKAIERIWIKN</sequence>
<evidence type="ECO:0000313" key="1">
    <source>
        <dbReference type="EMBL" id="GAD05495.1"/>
    </source>
</evidence>
<protein>
    <submittedName>
        <fullName evidence="1">Uncharacterized protein</fullName>
    </submittedName>
</protein>